<evidence type="ECO:0000256" key="2">
    <source>
        <dbReference type="ARBA" id="ARBA00022443"/>
    </source>
</evidence>
<dbReference type="Gene3D" id="3.30.505.10">
    <property type="entry name" value="SH2 domain"/>
    <property type="match status" value="2"/>
</dbReference>
<dbReference type="SMART" id="SM00252">
    <property type="entry name" value="SH2"/>
    <property type="match status" value="2"/>
</dbReference>
<dbReference type="Proteomes" id="UP000606786">
    <property type="component" value="Unassembled WGS sequence"/>
</dbReference>
<dbReference type="GO" id="GO:0005737">
    <property type="term" value="C:cytoplasm"/>
    <property type="evidence" value="ECO:0007669"/>
    <property type="project" value="TreeGrafter"/>
</dbReference>
<dbReference type="PROSITE" id="PS50002">
    <property type="entry name" value="SH3"/>
    <property type="match status" value="2"/>
</dbReference>
<dbReference type="Pfam" id="PF00018">
    <property type="entry name" value="SH3_1"/>
    <property type="match status" value="1"/>
</dbReference>
<dbReference type="CDD" id="cd09926">
    <property type="entry name" value="SH2_CRK_like"/>
    <property type="match status" value="1"/>
</dbReference>
<evidence type="ECO:0000256" key="5">
    <source>
        <dbReference type="PROSITE-ProRule" id="PRU00191"/>
    </source>
</evidence>
<accession>A0A811UW76</accession>
<evidence type="ECO:0000259" key="8">
    <source>
        <dbReference type="PROSITE" id="PS50002"/>
    </source>
</evidence>
<proteinExistence type="inferred from homology"/>
<dbReference type="Gene3D" id="2.30.30.40">
    <property type="entry name" value="SH3 Domains"/>
    <property type="match status" value="2"/>
</dbReference>
<dbReference type="GO" id="GO:0007167">
    <property type="term" value="P:enzyme-linked receptor protein signaling pathway"/>
    <property type="evidence" value="ECO:0007669"/>
    <property type="project" value="TreeGrafter"/>
</dbReference>
<dbReference type="InterPro" id="IPR000980">
    <property type="entry name" value="SH2"/>
</dbReference>
<dbReference type="PANTHER" id="PTHR19969:SF5">
    <property type="entry name" value="CRK-LIKE PROTEIN"/>
    <property type="match status" value="1"/>
</dbReference>
<sequence>MTRQDATEVLMSERDRGVFLVRDSNSIAGDFVLCVREDTKVSNYIINKIQQQDQTFYRIGDQLFENLPKLLTFYTLHYLDTTPLRRPAPKKPEKVISRYDFEGSDQDDLPFRRGEILTIIRKDEDQWWTAKNQQGQIGQIPVPYVQRASDPLLKAEREPERLKEFGIWPFQNSWYFGPMTRQDATEVLMSERDRGVFLVRDSNSIAGDFVLCVREDTKVSNYIINKIQQQDQTFYRIGDQLFENLPKQLTFYTLHYLDTTPLRRPAPKKPEKVISRYDFEGSCEDNTEDHSIDRPFSSGSNCGIMLGPSNNQHSALFASVTCKSDATIHPTTTNCHQLSNSLKTSDLNRKLPAYARVKQARVPNAYDKTALKLEIGDIIKVTKTNINGQWEGELKVKTGHFPFTHVEFIADCDPLYKTENNTTDVHSVPSANNLI</sequence>
<evidence type="ECO:0000256" key="3">
    <source>
        <dbReference type="ARBA" id="ARBA00022737"/>
    </source>
</evidence>
<dbReference type="GO" id="GO:0035591">
    <property type="term" value="F:signaling adaptor activity"/>
    <property type="evidence" value="ECO:0007669"/>
    <property type="project" value="TreeGrafter"/>
</dbReference>
<feature type="domain" description="SH2" evidence="7">
    <location>
        <begin position="1"/>
        <end position="88"/>
    </location>
</feature>
<dbReference type="InterPro" id="IPR001452">
    <property type="entry name" value="SH3_domain"/>
</dbReference>
<keyword evidence="3" id="KW-0677">Repeat</keyword>
<comment type="caution">
    <text evidence="9">The sequence shown here is derived from an EMBL/GenBank/DDBJ whole genome shotgun (WGS) entry which is preliminary data.</text>
</comment>
<dbReference type="EMBL" id="CAJHJT010000023">
    <property type="protein sequence ID" value="CAD7001926.1"/>
    <property type="molecule type" value="Genomic_DNA"/>
</dbReference>
<dbReference type="PRINTS" id="PR00452">
    <property type="entry name" value="SH3DOMAIN"/>
</dbReference>
<evidence type="ECO:0000259" key="7">
    <source>
        <dbReference type="PROSITE" id="PS50001"/>
    </source>
</evidence>
<dbReference type="SUPFAM" id="SSF55550">
    <property type="entry name" value="SH2 domain"/>
    <property type="match status" value="2"/>
</dbReference>
<dbReference type="Pfam" id="PF00017">
    <property type="entry name" value="SH2"/>
    <property type="match status" value="2"/>
</dbReference>
<dbReference type="Pfam" id="PF07653">
    <property type="entry name" value="SH3_2"/>
    <property type="match status" value="1"/>
</dbReference>
<dbReference type="CDD" id="cd11758">
    <property type="entry name" value="SH3_CRK_N"/>
    <property type="match status" value="1"/>
</dbReference>
<dbReference type="SUPFAM" id="SSF50044">
    <property type="entry name" value="SH3-domain"/>
    <property type="match status" value="1"/>
</dbReference>
<protein>
    <submittedName>
        <fullName evidence="9">(Mediterranean fruit fly) hypothetical protein</fullName>
    </submittedName>
</protein>
<evidence type="ECO:0000313" key="9">
    <source>
        <dbReference type="EMBL" id="CAD7001926.1"/>
    </source>
</evidence>
<dbReference type="GO" id="GO:0048468">
    <property type="term" value="P:cell development"/>
    <property type="evidence" value="ECO:0007669"/>
    <property type="project" value="UniProtKB-ARBA"/>
</dbReference>
<dbReference type="GO" id="GO:0009653">
    <property type="term" value="P:anatomical structure morphogenesis"/>
    <property type="evidence" value="ECO:0007669"/>
    <property type="project" value="UniProtKB-ARBA"/>
</dbReference>
<organism evidence="9 10">
    <name type="scientific">Ceratitis capitata</name>
    <name type="common">Mediterranean fruit fly</name>
    <name type="synonym">Tephritis capitata</name>
    <dbReference type="NCBI Taxonomy" id="7213"/>
    <lineage>
        <taxon>Eukaryota</taxon>
        <taxon>Metazoa</taxon>
        <taxon>Ecdysozoa</taxon>
        <taxon>Arthropoda</taxon>
        <taxon>Hexapoda</taxon>
        <taxon>Insecta</taxon>
        <taxon>Pterygota</taxon>
        <taxon>Neoptera</taxon>
        <taxon>Endopterygota</taxon>
        <taxon>Diptera</taxon>
        <taxon>Brachycera</taxon>
        <taxon>Muscomorpha</taxon>
        <taxon>Tephritoidea</taxon>
        <taxon>Tephritidae</taxon>
        <taxon>Ceratitis</taxon>
        <taxon>Ceratitis</taxon>
    </lineage>
</organism>
<feature type="domain" description="SH3" evidence="8">
    <location>
        <begin position="90"/>
        <end position="150"/>
    </location>
</feature>
<comment type="similarity">
    <text evidence="1">Belongs to the CRK family.</text>
</comment>
<dbReference type="PROSITE" id="PS50001">
    <property type="entry name" value="SH2"/>
    <property type="match status" value="2"/>
</dbReference>
<reference evidence="9" key="1">
    <citation type="submission" date="2020-11" db="EMBL/GenBank/DDBJ databases">
        <authorList>
            <person name="Whitehead M."/>
        </authorList>
    </citation>
    <scope>NUCLEOTIDE SEQUENCE</scope>
    <source>
        <strain evidence="9">EGII</strain>
    </source>
</reference>
<dbReference type="InterPro" id="IPR036028">
    <property type="entry name" value="SH3-like_dom_sf"/>
</dbReference>
<dbReference type="CDD" id="cd11759">
    <property type="entry name" value="SH3_CRK_C"/>
    <property type="match status" value="1"/>
</dbReference>
<dbReference type="InterPro" id="IPR051184">
    <property type="entry name" value="Tyrosine-phos_adapter"/>
</dbReference>
<keyword evidence="10" id="KW-1185">Reference proteome</keyword>
<evidence type="ECO:0000256" key="1">
    <source>
        <dbReference type="ARBA" id="ARBA00009756"/>
    </source>
</evidence>
<dbReference type="PRINTS" id="PR00401">
    <property type="entry name" value="SH2DOMAIN"/>
</dbReference>
<dbReference type="GO" id="GO:1902531">
    <property type="term" value="P:regulation of intracellular signal transduction"/>
    <property type="evidence" value="ECO:0007669"/>
    <property type="project" value="UniProtKB-ARBA"/>
</dbReference>
<gene>
    <name evidence="9" type="ORF">CCAP1982_LOCUS10413</name>
</gene>
<evidence type="ECO:0000256" key="4">
    <source>
        <dbReference type="ARBA" id="ARBA00022999"/>
    </source>
</evidence>
<feature type="domain" description="SH2" evidence="7">
    <location>
        <begin position="174"/>
        <end position="266"/>
    </location>
</feature>
<dbReference type="GO" id="GO:0016477">
    <property type="term" value="P:cell migration"/>
    <property type="evidence" value="ECO:0007669"/>
    <property type="project" value="TreeGrafter"/>
</dbReference>
<dbReference type="SMART" id="SM00326">
    <property type="entry name" value="SH3"/>
    <property type="match status" value="2"/>
</dbReference>
<name>A0A811UW76_CERCA</name>
<dbReference type="InterPro" id="IPR036860">
    <property type="entry name" value="SH2_dom_sf"/>
</dbReference>
<dbReference type="InterPro" id="IPR035458">
    <property type="entry name" value="CRK_SH3_C"/>
</dbReference>
<feature type="domain" description="SH3" evidence="8">
    <location>
        <begin position="350"/>
        <end position="411"/>
    </location>
</feature>
<evidence type="ECO:0000256" key="6">
    <source>
        <dbReference type="PROSITE-ProRule" id="PRU00192"/>
    </source>
</evidence>
<dbReference type="GO" id="GO:0030971">
    <property type="term" value="F:receptor tyrosine kinase binding"/>
    <property type="evidence" value="ECO:0007669"/>
    <property type="project" value="TreeGrafter"/>
</dbReference>
<dbReference type="AlphaFoldDB" id="A0A811UW76"/>
<keyword evidence="2 6" id="KW-0728">SH3 domain</keyword>
<dbReference type="InterPro" id="IPR035457">
    <property type="entry name" value="CRK_SH3_N"/>
</dbReference>
<evidence type="ECO:0000313" key="10">
    <source>
        <dbReference type="Proteomes" id="UP000606786"/>
    </source>
</evidence>
<keyword evidence="4 5" id="KW-0727">SH2 domain</keyword>
<dbReference type="PANTHER" id="PTHR19969">
    <property type="entry name" value="SH2-SH3 ADAPTOR PROTEIN-RELATED"/>
    <property type="match status" value="1"/>
</dbReference>
<dbReference type="OrthoDB" id="9204160at2759"/>